<reference evidence="4" key="1">
    <citation type="submission" date="2020-11" db="EMBL/GenBank/DDBJ databases">
        <title>Sequencing the genomes of 1000 actinobacteria strains.</title>
        <authorList>
            <person name="Klenk H.-P."/>
        </authorList>
    </citation>
    <scope>NUCLEOTIDE SEQUENCE</scope>
    <source>
        <strain evidence="4">DSM 45356</strain>
    </source>
</reference>
<dbReference type="PANTHER" id="PTHR43877">
    <property type="entry name" value="AMINOALKYLPHOSPHONATE N-ACETYLTRANSFERASE-RELATED-RELATED"/>
    <property type="match status" value="1"/>
</dbReference>
<dbReference type="PROSITE" id="PS51186">
    <property type="entry name" value="GNAT"/>
    <property type="match status" value="1"/>
</dbReference>
<keyword evidence="1 4" id="KW-0808">Transferase</keyword>
<dbReference type="AlphaFoldDB" id="A0A8J7GF94"/>
<evidence type="ECO:0000256" key="2">
    <source>
        <dbReference type="ARBA" id="ARBA00023315"/>
    </source>
</evidence>
<comment type="caution">
    <text evidence="4">The sequence shown here is derived from an EMBL/GenBank/DDBJ whole genome shotgun (WGS) entry which is preliminary data.</text>
</comment>
<evidence type="ECO:0000313" key="4">
    <source>
        <dbReference type="EMBL" id="MBG6135457.1"/>
    </source>
</evidence>
<gene>
    <name evidence="4" type="ORF">IW245_001651</name>
</gene>
<dbReference type="InterPro" id="IPR050832">
    <property type="entry name" value="Bact_Acetyltransf"/>
</dbReference>
<dbReference type="RefSeq" id="WP_197002562.1">
    <property type="nucleotide sequence ID" value="NZ_BONS01000003.1"/>
</dbReference>
<protein>
    <submittedName>
        <fullName evidence="4">Putative acetyltransferase</fullName>
        <ecNumber evidence="4">2.3.1.-</ecNumber>
    </submittedName>
</protein>
<accession>A0A8J7GF94</accession>
<dbReference type="GO" id="GO:0016747">
    <property type="term" value="F:acyltransferase activity, transferring groups other than amino-acyl groups"/>
    <property type="evidence" value="ECO:0007669"/>
    <property type="project" value="InterPro"/>
</dbReference>
<name>A0A8J7GF94_9ACTN</name>
<feature type="domain" description="N-acetyltransferase" evidence="3">
    <location>
        <begin position="1"/>
        <end position="143"/>
    </location>
</feature>
<dbReference type="InterPro" id="IPR016181">
    <property type="entry name" value="Acyl_CoA_acyltransferase"/>
</dbReference>
<evidence type="ECO:0000313" key="5">
    <source>
        <dbReference type="Proteomes" id="UP000622552"/>
    </source>
</evidence>
<dbReference type="SUPFAM" id="SSF55729">
    <property type="entry name" value="Acyl-CoA N-acyltransferases (Nat)"/>
    <property type="match status" value="1"/>
</dbReference>
<dbReference type="EMBL" id="JADOUF010000001">
    <property type="protein sequence ID" value="MBG6135457.1"/>
    <property type="molecule type" value="Genomic_DNA"/>
</dbReference>
<dbReference type="Gene3D" id="3.40.630.30">
    <property type="match status" value="1"/>
</dbReference>
<dbReference type="EC" id="2.3.1.-" evidence="4"/>
<dbReference type="PANTHER" id="PTHR43877:SF1">
    <property type="entry name" value="ACETYLTRANSFERASE"/>
    <property type="match status" value="1"/>
</dbReference>
<dbReference type="Proteomes" id="UP000622552">
    <property type="component" value="Unassembled WGS sequence"/>
</dbReference>
<proteinExistence type="predicted"/>
<sequence>MIVRPETPRDGGAIHRVHVAAFGDTDEADLVNALRASEAWIDGLSWVADDNGLVIAHALISRVEIDEAPALSLAPVSVLPERQRQGHGTAVIRAALDAARATGLPLVVVLGDPAYYRRLGFQPAADYHLSAPWPGVADAFQVLLLPSYAGQPQGKVSYPVPFKEM</sequence>
<evidence type="ECO:0000259" key="3">
    <source>
        <dbReference type="PROSITE" id="PS51186"/>
    </source>
</evidence>
<keyword evidence="2 4" id="KW-0012">Acyltransferase</keyword>
<organism evidence="4 5">
    <name type="scientific">Longispora fulva</name>
    <dbReference type="NCBI Taxonomy" id="619741"/>
    <lineage>
        <taxon>Bacteria</taxon>
        <taxon>Bacillati</taxon>
        <taxon>Actinomycetota</taxon>
        <taxon>Actinomycetes</taxon>
        <taxon>Micromonosporales</taxon>
        <taxon>Micromonosporaceae</taxon>
        <taxon>Longispora</taxon>
    </lineage>
</organism>
<dbReference type="CDD" id="cd04301">
    <property type="entry name" value="NAT_SF"/>
    <property type="match status" value="1"/>
</dbReference>
<keyword evidence="5" id="KW-1185">Reference proteome</keyword>
<evidence type="ECO:0000256" key="1">
    <source>
        <dbReference type="ARBA" id="ARBA00022679"/>
    </source>
</evidence>
<dbReference type="InterPro" id="IPR000182">
    <property type="entry name" value="GNAT_dom"/>
</dbReference>
<dbReference type="Pfam" id="PF13508">
    <property type="entry name" value="Acetyltransf_7"/>
    <property type="match status" value="1"/>
</dbReference>